<comment type="caution">
    <text evidence="1">The sequence shown here is derived from an EMBL/GenBank/DDBJ whole genome shotgun (WGS) entry which is preliminary data.</text>
</comment>
<dbReference type="SMART" id="SM00855">
    <property type="entry name" value="PGAM"/>
    <property type="match status" value="1"/>
</dbReference>
<name>A0ABU4VKW1_9ACTN</name>
<dbReference type="SUPFAM" id="SSF53254">
    <property type="entry name" value="Phosphoglycerate mutase-like"/>
    <property type="match status" value="1"/>
</dbReference>
<accession>A0ABU4VKW1</accession>
<organism evidence="1 2">
    <name type="scientific">Patulibacter brassicae</name>
    <dbReference type="NCBI Taxonomy" id="1705717"/>
    <lineage>
        <taxon>Bacteria</taxon>
        <taxon>Bacillati</taxon>
        <taxon>Actinomycetota</taxon>
        <taxon>Thermoleophilia</taxon>
        <taxon>Solirubrobacterales</taxon>
        <taxon>Patulibacteraceae</taxon>
        <taxon>Patulibacter</taxon>
    </lineage>
</organism>
<dbReference type="PANTHER" id="PTHR48100">
    <property type="entry name" value="BROAD-SPECIFICITY PHOSPHATASE YOR283W-RELATED"/>
    <property type="match status" value="1"/>
</dbReference>
<keyword evidence="2" id="KW-1185">Reference proteome</keyword>
<dbReference type="PIRSF" id="PIRSF000709">
    <property type="entry name" value="6PFK_2-Ptase"/>
    <property type="match status" value="1"/>
</dbReference>
<dbReference type="Pfam" id="PF00300">
    <property type="entry name" value="His_Phos_1"/>
    <property type="match status" value="1"/>
</dbReference>
<dbReference type="PANTHER" id="PTHR48100:SF1">
    <property type="entry name" value="HISTIDINE PHOSPHATASE FAMILY PROTEIN-RELATED"/>
    <property type="match status" value="1"/>
</dbReference>
<dbReference type="GO" id="GO:0016787">
    <property type="term" value="F:hydrolase activity"/>
    <property type="evidence" value="ECO:0007669"/>
    <property type="project" value="UniProtKB-KW"/>
</dbReference>
<dbReference type="EMBL" id="JAXAVX010000006">
    <property type="protein sequence ID" value="MDX8152438.1"/>
    <property type="molecule type" value="Genomic_DNA"/>
</dbReference>
<dbReference type="CDD" id="cd07067">
    <property type="entry name" value="HP_PGM_like"/>
    <property type="match status" value="1"/>
</dbReference>
<dbReference type="RefSeq" id="WP_319954594.1">
    <property type="nucleotide sequence ID" value="NZ_JAXAVX010000006.1"/>
</dbReference>
<sequence>MILLARHGRTAYNDEGRFQGQGAVPLDAQGRAQAVELASAIVARGDVDRMVSSPLTRALETAAIVAAATGLAPEVEPRLAETDCGTWTDRTYAEVEAEDPDGYAAFRALELDFAAPGGETLAAHLARSREAIAAIRAADELRASDGGRPVTLVVCHRNVIRLLLRHERGEERDHDGLANAAVEEL</sequence>
<evidence type="ECO:0000313" key="1">
    <source>
        <dbReference type="EMBL" id="MDX8152438.1"/>
    </source>
</evidence>
<dbReference type="InterPro" id="IPR050275">
    <property type="entry name" value="PGM_Phosphatase"/>
</dbReference>
<dbReference type="Proteomes" id="UP001277761">
    <property type="component" value="Unassembled WGS sequence"/>
</dbReference>
<proteinExistence type="predicted"/>
<dbReference type="Gene3D" id="3.40.50.1240">
    <property type="entry name" value="Phosphoglycerate mutase-like"/>
    <property type="match status" value="1"/>
</dbReference>
<dbReference type="InterPro" id="IPR029033">
    <property type="entry name" value="His_PPase_superfam"/>
</dbReference>
<dbReference type="InterPro" id="IPR013078">
    <property type="entry name" value="His_Pase_superF_clade-1"/>
</dbReference>
<reference evidence="1 2" key="1">
    <citation type="submission" date="2023-11" db="EMBL/GenBank/DDBJ databases">
        <authorList>
            <person name="Xu M."/>
            <person name="Jiang T."/>
        </authorList>
    </citation>
    <scope>NUCLEOTIDE SEQUENCE [LARGE SCALE GENOMIC DNA]</scope>
    <source>
        <strain evidence="1 2">SD</strain>
    </source>
</reference>
<protein>
    <submittedName>
        <fullName evidence="1">Histidine phosphatase family protein</fullName>
        <ecNumber evidence="1">3.1.3.-</ecNumber>
    </submittedName>
</protein>
<dbReference type="EC" id="3.1.3.-" evidence="1"/>
<keyword evidence="1" id="KW-0378">Hydrolase</keyword>
<evidence type="ECO:0000313" key="2">
    <source>
        <dbReference type="Proteomes" id="UP001277761"/>
    </source>
</evidence>
<gene>
    <name evidence="1" type="ORF">SK069_12590</name>
</gene>